<comment type="caution">
    <text evidence="6">The sequence shown here is derived from an EMBL/GenBank/DDBJ whole genome shotgun (WGS) entry which is preliminary data.</text>
</comment>
<dbReference type="GO" id="GO:0008234">
    <property type="term" value="F:cysteine-type peptidase activity"/>
    <property type="evidence" value="ECO:0007669"/>
    <property type="project" value="UniProtKB-KW"/>
</dbReference>
<dbReference type="AlphaFoldDB" id="A0A8J3QRZ9"/>
<reference evidence="6" key="1">
    <citation type="submission" date="2021-01" db="EMBL/GenBank/DDBJ databases">
        <title>Whole genome shotgun sequence of Rugosimonospora africana NBRC 104875.</title>
        <authorList>
            <person name="Komaki H."/>
            <person name="Tamura T."/>
        </authorList>
    </citation>
    <scope>NUCLEOTIDE SEQUENCE</scope>
    <source>
        <strain evidence="6">NBRC 104875</strain>
    </source>
</reference>
<dbReference type="InterPro" id="IPR051202">
    <property type="entry name" value="Peptidase_C40"/>
</dbReference>
<dbReference type="InterPro" id="IPR000064">
    <property type="entry name" value="NLP_P60_dom"/>
</dbReference>
<evidence type="ECO:0000256" key="3">
    <source>
        <dbReference type="ARBA" id="ARBA00022801"/>
    </source>
</evidence>
<proteinExistence type="inferred from homology"/>
<evidence type="ECO:0000259" key="5">
    <source>
        <dbReference type="PROSITE" id="PS51935"/>
    </source>
</evidence>
<feature type="domain" description="NlpC/P60" evidence="5">
    <location>
        <begin position="180"/>
        <end position="306"/>
    </location>
</feature>
<keyword evidence="7" id="KW-1185">Reference proteome</keyword>
<accession>A0A8J3QRZ9</accession>
<keyword evidence="3" id="KW-0378">Hydrolase</keyword>
<dbReference type="PANTHER" id="PTHR47053:SF1">
    <property type="entry name" value="MUREIN DD-ENDOPEPTIDASE MEPH-RELATED"/>
    <property type="match status" value="1"/>
</dbReference>
<dbReference type="Gene3D" id="3.90.1720.10">
    <property type="entry name" value="endopeptidase domain like (from Nostoc punctiforme)"/>
    <property type="match status" value="1"/>
</dbReference>
<keyword evidence="2" id="KW-0645">Protease</keyword>
<comment type="similarity">
    <text evidence="1">Belongs to the peptidase C40 family.</text>
</comment>
<dbReference type="SUPFAM" id="SSF54001">
    <property type="entry name" value="Cysteine proteinases"/>
    <property type="match status" value="1"/>
</dbReference>
<evidence type="ECO:0000256" key="4">
    <source>
        <dbReference type="ARBA" id="ARBA00022807"/>
    </source>
</evidence>
<dbReference type="PANTHER" id="PTHR47053">
    <property type="entry name" value="MUREIN DD-ENDOPEPTIDASE MEPH-RELATED"/>
    <property type="match status" value="1"/>
</dbReference>
<evidence type="ECO:0000256" key="1">
    <source>
        <dbReference type="ARBA" id="ARBA00007074"/>
    </source>
</evidence>
<name>A0A8J3QRZ9_9ACTN</name>
<dbReference type="PROSITE" id="PS51935">
    <property type="entry name" value="NLPC_P60"/>
    <property type="match status" value="1"/>
</dbReference>
<organism evidence="6 7">
    <name type="scientific">Rugosimonospora africana</name>
    <dbReference type="NCBI Taxonomy" id="556532"/>
    <lineage>
        <taxon>Bacteria</taxon>
        <taxon>Bacillati</taxon>
        <taxon>Actinomycetota</taxon>
        <taxon>Actinomycetes</taxon>
        <taxon>Micromonosporales</taxon>
        <taxon>Micromonosporaceae</taxon>
        <taxon>Rugosimonospora</taxon>
    </lineage>
</organism>
<evidence type="ECO:0000313" key="6">
    <source>
        <dbReference type="EMBL" id="GIH15574.1"/>
    </source>
</evidence>
<dbReference type="GO" id="GO:0006508">
    <property type="term" value="P:proteolysis"/>
    <property type="evidence" value="ECO:0007669"/>
    <property type="project" value="UniProtKB-KW"/>
</dbReference>
<keyword evidence="4" id="KW-0788">Thiol protease</keyword>
<dbReference type="Proteomes" id="UP000642748">
    <property type="component" value="Unassembled WGS sequence"/>
</dbReference>
<dbReference type="InterPro" id="IPR038765">
    <property type="entry name" value="Papain-like_cys_pep_sf"/>
</dbReference>
<protein>
    <submittedName>
        <fullName evidence="6">Peptidase P60</fullName>
    </submittedName>
</protein>
<dbReference type="Pfam" id="PF00877">
    <property type="entry name" value="NLPC_P60"/>
    <property type="match status" value="1"/>
</dbReference>
<gene>
    <name evidence="6" type="ORF">Raf01_37460</name>
</gene>
<sequence>MAETASVAVAVATLWTAPDRIRDIDGPMLSVPGSCRAWVSAIPDGTDAGLGDRVESQLLLGDRVVIQDVRDRWARVLVPGQPAQCRDPVGYPGWMPVEQLTAGEHRRDGDGEFVTSALTTALYAAPSGAVAVPDVVLGTRLNALGDPADGWLPVSVVGRPEALWVPAGDVRPADGESGVAPDSASLLATAMRLVGTPYVWGGLTPFGIDCSGLTHLAHRLAGVEVPRNASDQQTVAQPVPLGEEIPGDLYFFAREGGRAHHVGFAAGDGWMVDACSTARRVEHHPLSAQRRETLVGCGRLLPARRV</sequence>
<dbReference type="EMBL" id="BONZ01000035">
    <property type="protein sequence ID" value="GIH15574.1"/>
    <property type="molecule type" value="Genomic_DNA"/>
</dbReference>
<evidence type="ECO:0000256" key="2">
    <source>
        <dbReference type="ARBA" id="ARBA00022670"/>
    </source>
</evidence>
<dbReference type="RefSeq" id="WP_203919199.1">
    <property type="nucleotide sequence ID" value="NZ_BONZ01000035.1"/>
</dbReference>
<evidence type="ECO:0000313" key="7">
    <source>
        <dbReference type="Proteomes" id="UP000642748"/>
    </source>
</evidence>